<evidence type="ECO:0000256" key="3">
    <source>
        <dbReference type="ARBA" id="ARBA00022989"/>
    </source>
</evidence>
<keyword evidence="3 8" id="KW-1133">Transmembrane helix</keyword>
<dbReference type="PRINTS" id="PR00237">
    <property type="entry name" value="GPCRRHODOPSN"/>
</dbReference>
<dbReference type="Proteomes" id="UP000728185">
    <property type="component" value="Unassembled WGS sequence"/>
</dbReference>
<keyword evidence="6 10" id="KW-0675">Receptor</keyword>
<evidence type="ECO:0000256" key="5">
    <source>
        <dbReference type="ARBA" id="ARBA00023136"/>
    </source>
</evidence>
<dbReference type="InterPro" id="IPR000276">
    <property type="entry name" value="GPCR_Rhodpsn"/>
</dbReference>
<dbReference type="Pfam" id="PF00001">
    <property type="entry name" value="7tm_1"/>
    <property type="match status" value="1"/>
</dbReference>
<name>A0A8E0RVU8_9TREM</name>
<evidence type="ECO:0000256" key="4">
    <source>
        <dbReference type="ARBA" id="ARBA00023040"/>
    </source>
</evidence>
<gene>
    <name evidence="10" type="ORF">FBUS_06903</name>
</gene>
<feature type="transmembrane region" description="Helical" evidence="8">
    <location>
        <begin position="102"/>
        <end position="120"/>
    </location>
</feature>
<evidence type="ECO:0000313" key="10">
    <source>
        <dbReference type="EMBL" id="KAA0189222.1"/>
    </source>
</evidence>
<evidence type="ECO:0000256" key="6">
    <source>
        <dbReference type="ARBA" id="ARBA00023170"/>
    </source>
</evidence>
<protein>
    <submittedName>
        <fullName evidence="10">Type-1 angiotensin II receptor A</fullName>
    </submittedName>
</protein>
<evidence type="ECO:0000313" key="11">
    <source>
        <dbReference type="Proteomes" id="UP000728185"/>
    </source>
</evidence>
<comment type="caution">
    <text evidence="10">The sequence shown here is derived from an EMBL/GenBank/DDBJ whole genome shotgun (WGS) entry which is preliminary data.</text>
</comment>
<feature type="transmembrane region" description="Helical" evidence="8">
    <location>
        <begin position="245"/>
        <end position="268"/>
    </location>
</feature>
<dbReference type="PANTHER" id="PTHR24243:SF230">
    <property type="entry name" value="G-PROTEIN COUPLED RECEPTORS FAMILY 1 PROFILE DOMAIN-CONTAINING PROTEIN"/>
    <property type="match status" value="1"/>
</dbReference>
<comment type="subcellular location">
    <subcellularLocation>
        <location evidence="1">Membrane</location>
        <topology evidence="1">Multi-pass membrane protein</topology>
    </subcellularLocation>
</comment>
<keyword evidence="2 8" id="KW-0812">Transmembrane</keyword>
<keyword evidence="4" id="KW-0297">G-protein coupled receptor</keyword>
<dbReference type="InterPro" id="IPR017452">
    <property type="entry name" value="GPCR_Rhodpsn_7TM"/>
</dbReference>
<sequence>MTQNNMSDYSNLVGAFRAYVSPVVAVCGLLGSFFIVVVFSLERPRTRFSIYAICLAISNSITLALNTIVDDFLGRGLFYATNQTWYFKLDATSQFGCKMVEYVSNSMYFTTSYIIVIFTLDRLLTVHKPIIFYSIYHRRWATVICAAVYLISLILNTPLIYVQRLVVDRRSRTNFTCRMIEDHPLAKFSITFEVIFTFTVPFFIVLILNCLIGAALWKLKHERKQLVPADRVRDQLEMGRVTGHLALSTVFLLLYMPMICLVLIRLHLTLIHMGRHTLYTLRIIDLSRFFSSMKDITYAINFPLYMIYLSNFRRRFLSIFCPCFLSGPGYHQTTRTLSHAPLKSVRSMHASRPT</sequence>
<feature type="transmembrane region" description="Helical" evidence="8">
    <location>
        <begin position="20"/>
        <end position="41"/>
    </location>
</feature>
<keyword evidence="5 8" id="KW-0472">Membrane</keyword>
<evidence type="ECO:0000256" key="2">
    <source>
        <dbReference type="ARBA" id="ARBA00022692"/>
    </source>
</evidence>
<keyword evidence="11" id="KW-1185">Reference proteome</keyword>
<reference evidence="10" key="1">
    <citation type="submission" date="2019-05" db="EMBL/GenBank/DDBJ databases">
        <title>Annotation for the trematode Fasciolopsis buski.</title>
        <authorList>
            <person name="Choi Y.-J."/>
        </authorList>
    </citation>
    <scope>NUCLEOTIDE SEQUENCE</scope>
    <source>
        <strain evidence="10">HT</strain>
        <tissue evidence="10">Whole worm</tissue>
    </source>
</reference>
<keyword evidence="7" id="KW-0807">Transducer</keyword>
<dbReference type="EMBL" id="LUCM01007903">
    <property type="protein sequence ID" value="KAA0189222.1"/>
    <property type="molecule type" value="Genomic_DNA"/>
</dbReference>
<dbReference type="Gene3D" id="1.20.1070.10">
    <property type="entry name" value="Rhodopsin 7-helix transmembrane proteins"/>
    <property type="match status" value="1"/>
</dbReference>
<dbReference type="OrthoDB" id="9990906at2759"/>
<evidence type="ECO:0000256" key="8">
    <source>
        <dbReference type="SAM" id="Phobius"/>
    </source>
</evidence>
<dbReference type="GO" id="GO:0005886">
    <property type="term" value="C:plasma membrane"/>
    <property type="evidence" value="ECO:0007669"/>
    <property type="project" value="TreeGrafter"/>
</dbReference>
<feature type="transmembrane region" description="Helical" evidence="8">
    <location>
        <begin position="140"/>
        <end position="161"/>
    </location>
</feature>
<organism evidence="10 11">
    <name type="scientific">Fasciolopsis buskii</name>
    <dbReference type="NCBI Taxonomy" id="27845"/>
    <lineage>
        <taxon>Eukaryota</taxon>
        <taxon>Metazoa</taxon>
        <taxon>Spiralia</taxon>
        <taxon>Lophotrochozoa</taxon>
        <taxon>Platyhelminthes</taxon>
        <taxon>Trematoda</taxon>
        <taxon>Digenea</taxon>
        <taxon>Plagiorchiida</taxon>
        <taxon>Echinostomata</taxon>
        <taxon>Echinostomatoidea</taxon>
        <taxon>Fasciolidae</taxon>
        <taxon>Fasciolopsis</taxon>
    </lineage>
</organism>
<dbReference type="AlphaFoldDB" id="A0A8E0RVU8"/>
<proteinExistence type="predicted"/>
<evidence type="ECO:0000256" key="7">
    <source>
        <dbReference type="ARBA" id="ARBA00023224"/>
    </source>
</evidence>
<dbReference type="PANTHER" id="PTHR24243">
    <property type="entry name" value="G-PROTEIN COUPLED RECEPTOR"/>
    <property type="match status" value="1"/>
</dbReference>
<dbReference type="SUPFAM" id="SSF81321">
    <property type="entry name" value="Family A G protein-coupled receptor-like"/>
    <property type="match status" value="1"/>
</dbReference>
<dbReference type="PROSITE" id="PS50262">
    <property type="entry name" value="G_PROTEIN_RECEP_F1_2"/>
    <property type="match status" value="1"/>
</dbReference>
<feature type="transmembrane region" description="Helical" evidence="8">
    <location>
        <begin position="48"/>
        <end position="69"/>
    </location>
</feature>
<feature type="domain" description="G-protein coupled receptors family 1 profile" evidence="9">
    <location>
        <begin position="31"/>
        <end position="305"/>
    </location>
</feature>
<feature type="transmembrane region" description="Helical" evidence="8">
    <location>
        <begin position="194"/>
        <end position="217"/>
    </location>
</feature>
<evidence type="ECO:0000259" key="9">
    <source>
        <dbReference type="PROSITE" id="PS50262"/>
    </source>
</evidence>
<feature type="transmembrane region" description="Helical" evidence="8">
    <location>
        <begin position="288"/>
        <end position="308"/>
    </location>
</feature>
<evidence type="ECO:0000256" key="1">
    <source>
        <dbReference type="ARBA" id="ARBA00004141"/>
    </source>
</evidence>
<dbReference type="GO" id="GO:0004930">
    <property type="term" value="F:G protein-coupled receptor activity"/>
    <property type="evidence" value="ECO:0007669"/>
    <property type="project" value="UniProtKB-KW"/>
</dbReference>
<accession>A0A8E0RVU8</accession>